<keyword evidence="1" id="KW-0472">Membrane</keyword>
<reference evidence="2 3" key="1">
    <citation type="journal article" date="2023" name="Elife">
        <title>Identification of key yeast species and microbe-microbe interactions impacting larval growth of Drosophila in the wild.</title>
        <authorList>
            <person name="Mure A."/>
            <person name="Sugiura Y."/>
            <person name="Maeda R."/>
            <person name="Honda K."/>
            <person name="Sakurai N."/>
            <person name="Takahashi Y."/>
            <person name="Watada M."/>
            <person name="Katoh T."/>
            <person name="Gotoh A."/>
            <person name="Gotoh Y."/>
            <person name="Taniguchi I."/>
            <person name="Nakamura K."/>
            <person name="Hayashi T."/>
            <person name="Katayama T."/>
            <person name="Uemura T."/>
            <person name="Hattori Y."/>
        </authorList>
    </citation>
    <scope>NUCLEOTIDE SEQUENCE [LARGE SCALE GENOMIC DNA]</scope>
    <source>
        <strain evidence="2 3">KH-74</strain>
    </source>
</reference>
<proteinExistence type="predicted"/>
<keyword evidence="1" id="KW-1133">Transmembrane helix</keyword>
<organism evidence="2 3">
    <name type="scientific">Maudiozyma humilis</name>
    <name type="common">Sour dough yeast</name>
    <name type="synonym">Kazachstania humilis</name>
    <dbReference type="NCBI Taxonomy" id="51915"/>
    <lineage>
        <taxon>Eukaryota</taxon>
        <taxon>Fungi</taxon>
        <taxon>Dikarya</taxon>
        <taxon>Ascomycota</taxon>
        <taxon>Saccharomycotina</taxon>
        <taxon>Saccharomycetes</taxon>
        <taxon>Saccharomycetales</taxon>
        <taxon>Saccharomycetaceae</taxon>
        <taxon>Maudiozyma</taxon>
    </lineage>
</organism>
<dbReference type="EMBL" id="BTGD01000001">
    <property type="protein sequence ID" value="GMM53438.1"/>
    <property type="molecule type" value="Genomic_DNA"/>
</dbReference>
<comment type="caution">
    <text evidence="2">The sequence shown here is derived from an EMBL/GenBank/DDBJ whole genome shotgun (WGS) entry which is preliminary data.</text>
</comment>
<evidence type="ECO:0000313" key="3">
    <source>
        <dbReference type="Proteomes" id="UP001377567"/>
    </source>
</evidence>
<keyword evidence="3" id="KW-1185">Reference proteome</keyword>
<keyword evidence="1" id="KW-0812">Transmembrane</keyword>
<dbReference type="Proteomes" id="UP001377567">
    <property type="component" value="Unassembled WGS sequence"/>
</dbReference>
<accession>A0AAV5RQE7</accession>
<gene>
    <name evidence="2" type="ORF">DAKH74_000540</name>
</gene>
<sequence>MSTMQSNLFLGGIVLSTLHTLYQCYKFRVFPFLGILVVAAYSGYIFYSTEPGMCPLTDIKRVPDVLTGELQPSLLQWECSQKFVLYGLFAFNCMNMTTVTLAQSREKEAQRTSATQKAE</sequence>
<protein>
    <submittedName>
        <fullName evidence="2">Uncharacterized protein</fullName>
    </submittedName>
</protein>
<dbReference type="AlphaFoldDB" id="A0AAV5RQE7"/>
<evidence type="ECO:0000313" key="2">
    <source>
        <dbReference type="EMBL" id="GMM53438.1"/>
    </source>
</evidence>
<evidence type="ECO:0000256" key="1">
    <source>
        <dbReference type="SAM" id="Phobius"/>
    </source>
</evidence>
<name>A0AAV5RQE7_MAUHU</name>
<feature type="transmembrane region" description="Helical" evidence="1">
    <location>
        <begin position="83"/>
        <end position="102"/>
    </location>
</feature>
<feature type="transmembrane region" description="Helical" evidence="1">
    <location>
        <begin position="29"/>
        <end position="47"/>
    </location>
</feature>